<feature type="transmembrane region" description="Helical" evidence="1">
    <location>
        <begin position="169"/>
        <end position="189"/>
    </location>
</feature>
<reference evidence="2 3" key="1">
    <citation type="submission" date="2022-11" db="EMBL/GenBank/DDBJ databases">
        <title>Draft genome sequence of Saccharopolyspora sp. WRP15-2 isolated from rhizosphere soils of wild rice in Thailand.</title>
        <authorList>
            <person name="Duangmal K."/>
            <person name="Kammanee S."/>
            <person name="Muangham S."/>
        </authorList>
    </citation>
    <scope>NUCLEOTIDE SEQUENCE [LARGE SCALE GENOMIC DNA]</scope>
    <source>
        <strain evidence="2 3">WRP15-2</strain>
    </source>
</reference>
<feature type="transmembrane region" description="Helical" evidence="1">
    <location>
        <begin position="201"/>
        <end position="225"/>
    </location>
</feature>
<dbReference type="RefSeq" id="WP_270948462.1">
    <property type="nucleotide sequence ID" value="NZ_JAQGLA010000011.1"/>
</dbReference>
<name>A0ABT4UVZ2_9PSEU</name>
<organism evidence="2 3">
    <name type="scientific">Saccharopolyspora oryzae</name>
    <dbReference type="NCBI Taxonomy" id="2997343"/>
    <lineage>
        <taxon>Bacteria</taxon>
        <taxon>Bacillati</taxon>
        <taxon>Actinomycetota</taxon>
        <taxon>Actinomycetes</taxon>
        <taxon>Pseudonocardiales</taxon>
        <taxon>Pseudonocardiaceae</taxon>
        <taxon>Saccharopolyspora</taxon>
    </lineage>
</organism>
<dbReference type="PANTHER" id="PTHR34821:SF2">
    <property type="entry name" value="INNER MEMBRANE PROTEIN YDCZ"/>
    <property type="match status" value="1"/>
</dbReference>
<proteinExistence type="predicted"/>
<feature type="transmembrane region" description="Helical" evidence="1">
    <location>
        <begin position="263"/>
        <end position="283"/>
    </location>
</feature>
<dbReference type="InterPro" id="IPR006750">
    <property type="entry name" value="YdcZ"/>
</dbReference>
<keyword evidence="1" id="KW-0812">Transmembrane</keyword>
<keyword evidence="3" id="KW-1185">Reference proteome</keyword>
<feature type="transmembrane region" description="Helical" evidence="1">
    <location>
        <begin position="43"/>
        <end position="64"/>
    </location>
</feature>
<gene>
    <name evidence="2" type="ORF">OU415_10605</name>
</gene>
<dbReference type="Proteomes" id="UP001210380">
    <property type="component" value="Unassembled WGS sequence"/>
</dbReference>
<feature type="transmembrane region" description="Helical" evidence="1">
    <location>
        <begin position="84"/>
        <end position="100"/>
    </location>
</feature>
<comment type="caution">
    <text evidence="2">The sequence shown here is derived from an EMBL/GenBank/DDBJ whole genome shotgun (WGS) entry which is preliminary data.</text>
</comment>
<evidence type="ECO:0000313" key="2">
    <source>
        <dbReference type="EMBL" id="MDA3625888.1"/>
    </source>
</evidence>
<dbReference type="EMBL" id="JAQGLA010000011">
    <property type="protein sequence ID" value="MDA3625888.1"/>
    <property type="molecule type" value="Genomic_DNA"/>
</dbReference>
<feature type="transmembrane region" description="Helical" evidence="1">
    <location>
        <begin position="237"/>
        <end position="256"/>
    </location>
</feature>
<keyword evidence="1" id="KW-1133">Transmembrane helix</keyword>
<evidence type="ECO:0000313" key="3">
    <source>
        <dbReference type="Proteomes" id="UP001210380"/>
    </source>
</evidence>
<protein>
    <submittedName>
        <fullName evidence="2">DMT family transporter</fullName>
    </submittedName>
</protein>
<evidence type="ECO:0000256" key="1">
    <source>
        <dbReference type="SAM" id="Phobius"/>
    </source>
</evidence>
<feature type="transmembrane region" description="Helical" evidence="1">
    <location>
        <begin position="12"/>
        <end position="31"/>
    </location>
</feature>
<feature type="transmembrane region" description="Helical" evidence="1">
    <location>
        <begin position="106"/>
        <end position="129"/>
    </location>
</feature>
<accession>A0ABT4UVZ2</accession>
<feature type="transmembrane region" description="Helical" evidence="1">
    <location>
        <begin position="141"/>
        <end position="163"/>
    </location>
</feature>
<feature type="transmembrane region" description="Helical" evidence="1">
    <location>
        <begin position="289"/>
        <end position="310"/>
    </location>
</feature>
<dbReference type="PANTHER" id="PTHR34821">
    <property type="entry name" value="INNER MEMBRANE PROTEIN YDCZ"/>
    <property type="match status" value="1"/>
</dbReference>
<dbReference type="Pfam" id="PF04657">
    <property type="entry name" value="DMT_YdcZ"/>
    <property type="match status" value="2"/>
</dbReference>
<keyword evidence="1" id="KW-0472">Membrane</keyword>
<sequence length="323" mass="32553">MKPSGPKVRQRVLGMVGAAGVGVLLAIQARINGTLGARMDDGIAAGLISFCCGFVVLLAGSLVIPRARRGFKNLAAALREPDGLRSWQCLGGVCGGYLVFTQGMAATALGVAMFTVAVVAGQVSSGLVVDRLGLGPAGPQHVTATRLLGAALAVVAVLVSVSAQLGGAHASWLVLLPALAGIGLGWQAAVNGRMKQAADSAVFASMVNFGVGMTALALAFAVEVLVRGLPEFPAEGWLYTGGFLGIFVIGGSVALVRYTGVLMLSLGMISGQLIGALLLDVFAPATAEGIATSTVVGVLLTLVAVGVAAMPDRAGRGVRRLPR</sequence>